<evidence type="ECO:0000313" key="3">
    <source>
        <dbReference type="Proteomes" id="UP001054945"/>
    </source>
</evidence>
<dbReference type="AlphaFoldDB" id="A0AAV4PWP8"/>
<name>A0AAV4PWP8_CAEEX</name>
<dbReference type="EMBL" id="BPLR01005220">
    <property type="protein sequence ID" value="GIY00741.1"/>
    <property type="molecule type" value="Genomic_DNA"/>
</dbReference>
<reference evidence="2 3" key="1">
    <citation type="submission" date="2021-06" db="EMBL/GenBank/DDBJ databases">
        <title>Caerostris extrusa draft genome.</title>
        <authorList>
            <person name="Kono N."/>
            <person name="Arakawa K."/>
        </authorList>
    </citation>
    <scope>NUCLEOTIDE SEQUENCE [LARGE SCALE GENOMIC DNA]</scope>
</reference>
<gene>
    <name evidence="2" type="ORF">CEXT_372101</name>
</gene>
<feature type="region of interest" description="Disordered" evidence="1">
    <location>
        <begin position="1"/>
        <end position="25"/>
    </location>
</feature>
<keyword evidence="3" id="KW-1185">Reference proteome</keyword>
<comment type="caution">
    <text evidence="2">The sequence shown here is derived from an EMBL/GenBank/DDBJ whole genome shotgun (WGS) entry which is preliminary data.</text>
</comment>
<accession>A0AAV4PWP8</accession>
<sequence length="104" mass="11453">MARNVGCRTESEDVGSDGGAVAPLRGSFGLHTWRTSQQKPFRAKCENVVLRIVWMGSKHSKDDGWREMSGVELKAGTSEVMERLAAPLRNHLPVHRGELLGKAI</sequence>
<protein>
    <submittedName>
        <fullName evidence="2">Uncharacterized protein</fullName>
    </submittedName>
</protein>
<dbReference type="Proteomes" id="UP001054945">
    <property type="component" value="Unassembled WGS sequence"/>
</dbReference>
<proteinExistence type="predicted"/>
<evidence type="ECO:0000256" key="1">
    <source>
        <dbReference type="SAM" id="MobiDB-lite"/>
    </source>
</evidence>
<evidence type="ECO:0000313" key="2">
    <source>
        <dbReference type="EMBL" id="GIY00741.1"/>
    </source>
</evidence>
<organism evidence="2 3">
    <name type="scientific">Caerostris extrusa</name>
    <name type="common">Bark spider</name>
    <name type="synonym">Caerostris bankana</name>
    <dbReference type="NCBI Taxonomy" id="172846"/>
    <lineage>
        <taxon>Eukaryota</taxon>
        <taxon>Metazoa</taxon>
        <taxon>Ecdysozoa</taxon>
        <taxon>Arthropoda</taxon>
        <taxon>Chelicerata</taxon>
        <taxon>Arachnida</taxon>
        <taxon>Araneae</taxon>
        <taxon>Araneomorphae</taxon>
        <taxon>Entelegynae</taxon>
        <taxon>Araneoidea</taxon>
        <taxon>Araneidae</taxon>
        <taxon>Caerostris</taxon>
    </lineage>
</organism>